<name>A0A9D4CGM8_DREPO</name>
<comment type="caution">
    <text evidence="1">The sequence shown here is derived from an EMBL/GenBank/DDBJ whole genome shotgun (WGS) entry which is preliminary data.</text>
</comment>
<evidence type="ECO:0000313" key="2">
    <source>
        <dbReference type="Proteomes" id="UP000828390"/>
    </source>
</evidence>
<keyword evidence="2" id="KW-1185">Reference proteome</keyword>
<dbReference type="EMBL" id="JAIWYP010000012">
    <property type="protein sequence ID" value="KAH3724879.1"/>
    <property type="molecule type" value="Genomic_DNA"/>
</dbReference>
<dbReference type="AlphaFoldDB" id="A0A9D4CGM8"/>
<gene>
    <name evidence="1" type="ORF">DPMN_050706</name>
</gene>
<sequence length="132" mass="15615">MKRIAEHVLNVCHDAEIHIPAISFDGKWHLLAVRDANNKPLTKLQLQKDIWKEIEGKKKQEVLAELKVLNKQPDWEILKNGHGDIIRIDAFRKVKIPLPKISERVIRQRIMENEHIKQKSKRVAKKRRTENR</sequence>
<dbReference type="Proteomes" id="UP000828390">
    <property type="component" value="Unassembled WGS sequence"/>
</dbReference>
<reference evidence="1" key="1">
    <citation type="journal article" date="2019" name="bioRxiv">
        <title>The Genome of the Zebra Mussel, Dreissena polymorpha: A Resource for Invasive Species Research.</title>
        <authorList>
            <person name="McCartney M.A."/>
            <person name="Auch B."/>
            <person name="Kono T."/>
            <person name="Mallez S."/>
            <person name="Zhang Y."/>
            <person name="Obille A."/>
            <person name="Becker A."/>
            <person name="Abrahante J.E."/>
            <person name="Garbe J."/>
            <person name="Badalamenti J.P."/>
            <person name="Herman A."/>
            <person name="Mangelson H."/>
            <person name="Liachko I."/>
            <person name="Sullivan S."/>
            <person name="Sone E.D."/>
            <person name="Koren S."/>
            <person name="Silverstein K.A.T."/>
            <person name="Beckman K.B."/>
            <person name="Gohl D.M."/>
        </authorList>
    </citation>
    <scope>NUCLEOTIDE SEQUENCE</scope>
    <source>
        <strain evidence="1">Duluth1</strain>
        <tissue evidence="1">Whole animal</tissue>
    </source>
</reference>
<proteinExistence type="predicted"/>
<protein>
    <submittedName>
        <fullName evidence="1">Uncharacterized protein</fullName>
    </submittedName>
</protein>
<evidence type="ECO:0000313" key="1">
    <source>
        <dbReference type="EMBL" id="KAH3724879.1"/>
    </source>
</evidence>
<accession>A0A9D4CGM8</accession>
<reference evidence="1" key="2">
    <citation type="submission" date="2020-11" db="EMBL/GenBank/DDBJ databases">
        <authorList>
            <person name="McCartney M.A."/>
            <person name="Auch B."/>
            <person name="Kono T."/>
            <person name="Mallez S."/>
            <person name="Becker A."/>
            <person name="Gohl D.M."/>
            <person name="Silverstein K.A.T."/>
            <person name="Koren S."/>
            <person name="Bechman K.B."/>
            <person name="Herman A."/>
            <person name="Abrahante J.E."/>
            <person name="Garbe J."/>
        </authorList>
    </citation>
    <scope>NUCLEOTIDE SEQUENCE</scope>
    <source>
        <strain evidence="1">Duluth1</strain>
        <tissue evidence="1">Whole animal</tissue>
    </source>
</reference>
<organism evidence="1 2">
    <name type="scientific">Dreissena polymorpha</name>
    <name type="common">Zebra mussel</name>
    <name type="synonym">Mytilus polymorpha</name>
    <dbReference type="NCBI Taxonomy" id="45954"/>
    <lineage>
        <taxon>Eukaryota</taxon>
        <taxon>Metazoa</taxon>
        <taxon>Spiralia</taxon>
        <taxon>Lophotrochozoa</taxon>
        <taxon>Mollusca</taxon>
        <taxon>Bivalvia</taxon>
        <taxon>Autobranchia</taxon>
        <taxon>Heteroconchia</taxon>
        <taxon>Euheterodonta</taxon>
        <taxon>Imparidentia</taxon>
        <taxon>Neoheterodontei</taxon>
        <taxon>Myida</taxon>
        <taxon>Dreissenoidea</taxon>
        <taxon>Dreissenidae</taxon>
        <taxon>Dreissena</taxon>
    </lineage>
</organism>